<name>A0AA88NUP9_9TELE</name>
<evidence type="ECO:0000313" key="3">
    <source>
        <dbReference type="Proteomes" id="UP001187343"/>
    </source>
</evidence>
<sequence length="68" mass="7442">MNNAAGVCPTWKLMAPPGCYSDRQQPQQAQRLVGGWWHESRGVVEEAQQPSAPSVSGAWERGNLPPKL</sequence>
<organism evidence="2 3">
    <name type="scientific">Cirrhinus molitorella</name>
    <name type="common">mud carp</name>
    <dbReference type="NCBI Taxonomy" id="172907"/>
    <lineage>
        <taxon>Eukaryota</taxon>
        <taxon>Metazoa</taxon>
        <taxon>Chordata</taxon>
        <taxon>Craniata</taxon>
        <taxon>Vertebrata</taxon>
        <taxon>Euteleostomi</taxon>
        <taxon>Actinopterygii</taxon>
        <taxon>Neopterygii</taxon>
        <taxon>Teleostei</taxon>
        <taxon>Ostariophysi</taxon>
        <taxon>Cypriniformes</taxon>
        <taxon>Cyprinidae</taxon>
        <taxon>Labeoninae</taxon>
        <taxon>Labeonini</taxon>
        <taxon>Cirrhinus</taxon>
    </lineage>
</organism>
<dbReference type="AlphaFoldDB" id="A0AA88NUP9"/>
<protein>
    <submittedName>
        <fullName evidence="2">Uncharacterized protein</fullName>
    </submittedName>
</protein>
<proteinExistence type="predicted"/>
<feature type="region of interest" description="Disordered" evidence="1">
    <location>
        <begin position="47"/>
        <end position="68"/>
    </location>
</feature>
<comment type="caution">
    <text evidence="2">The sequence shown here is derived from an EMBL/GenBank/DDBJ whole genome shotgun (WGS) entry which is preliminary data.</text>
</comment>
<accession>A0AA88NUP9</accession>
<dbReference type="EMBL" id="JAUYZG010000025">
    <property type="protein sequence ID" value="KAK2867362.1"/>
    <property type="molecule type" value="Genomic_DNA"/>
</dbReference>
<evidence type="ECO:0000256" key="1">
    <source>
        <dbReference type="SAM" id="MobiDB-lite"/>
    </source>
</evidence>
<dbReference type="Proteomes" id="UP001187343">
    <property type="component" value="Unassembled WGS sequence"/>
</dbReference>
<gene>
    <name evidence="2" type="ORF">Q8A67_025479</name>
</gene>
<evidence type="ECO:0000313" key="2">
    <source>
        <dbReference type="EMBL" id="KAK2867362.1"/>
    </source>
</evidence>
<reference evidence="2" key="1">
    <citation type="submission" date="2023-08" db="EMBL/GenBank/DDBJ databases">
        <title>Chromosome-level Genome Assembly of mud carp (Cirrhinus molitorella).</title>
        <authorList>
            <person name="Liu H."/>
        </authorList>
    </citation>
    <scope>NUCLEOTIDE SEQUENCE</scope>
    <source>
        <strain evidence="2">Prfri</strain>
        <tissue evidence="2">Muscle</tissue>
    </source>
</reference>
<keyword evidence="3" id="KW-1185">Reference proteome</keyword>